<keyword evidence="3" id="KW-1185">Reference proteome</keyword>
<dbReference type="EMBL" id="RWGY01000051">
    <property type="protein sequence ID" value="TVU06481.1"/>
    <property type="molecule type" value="Genomic_DNA"/>
</dbReference>
<dbReference type="InterPro" id="IPR004158">
    <property type="entry name" value="DUF247_pln"/>
</dbReference>
<protein>
    <submittedName>
        <fullName evidence="2">Uncharacterized protein</fullName>
    </submittedName>
</protein>
<evidence type="ECO:0000256" key="1">
    <source>
        <dbReference type="SAM" id="Phobius"/>
    </source>
</evidence>
<dbReference type="OrthoDB" id="605154at2759"/>
<gene>
    <name evidence="2" type="ORF">EJB05_49699</name>
</gene>
<dbReference type="PANTHER" id="PTHR31170:SF18">
    <property type="entry name" value="(WILD MALAYSIAN BANANA) HYPOTHETICAL PROTEIN"/>
    <property type="match status" value="1"/>
</dbReference>
<dbReference type="Proteomes" id="UP000324897">
    <property type="component" value="Unassembled WGS sequence"/>
</dbReference>
<dbReference type="Gramene" id="TVU06481">
    <property type="protein sequence ID" value="TVU06481"/>
    <property type="gene ID" value="EJB05_49699"/>
</dbReference>
<dbReference type="PANTHER" id="PTHR31170">
    <property type="entry name" value="BNAC04G53230D PROTEIN"/>
    <property type="match status" value="1"/>
</dbReference>
<keyword evidence="1" id="KW-0812">Transmembrane</keyword>
<keyword evidence="1" id="KW-1133">Transmembrane helix</keyword>
<feature type="non-terminal residue" evidence="2">
    <location>
        <position position="1"/>
    </location>
</feature>
<evidence type="ECO:0000313" key="3">
    <source>
        <dbReference type="Proteomes" id="UP000324897"/>
    </source>
</evidence>
<proteinExistence type="predicted"/>
<reference evidence="2 3" key="1">
    <citation type="journal article" date="2019" name="Sci. Rep.">
        <title>A high-quality genome of Eragrostis curvula grass provides insights into Poaceae evolution and supports new strategies to enhance forage quality.</title>
        <authorList>
            <person name="Carballo J."/>
            <person name="Santos B.A.C.M."/>
            <person name="Zappacosta D."/>
            <person name="Garbus I."/>
            <person name="Selva J.P."/>
            <person name="Gallo C.A."/>
            <person name="Diaz A."/>
            <person name="Albertini E."/>
            <person name="Caccamo M."/>
            <person name="Echenique V."/>
        </authorList>
    </citation>
    <scope>NUCLEOTIDE SEQUENCE [LARGE SCALE GENOMIC DNA]</scope>
    <source>
        <strain evidence="3">cv. Victoria</strain>
        <tissue evidence="2">Leaf</tissue>
    </source>
</reference>
<keyword evidence="1" id="KW-0472">Membrane</keyword>
<evidence type="ECO:0000313" key="2">
    <source>
        <dbReference type="EMBL" id="TVU06481.1"/>
    </source>
</evidence>
<accession>A0A5J9T7G2</accession>
<sequence>MPTELKDHTQIKGRSSQVIEALFIRDKSQPSIIKTRRYKSWTMGYARLQIEGQAQDSHEVNIAMLAGLLNQELAAAESSSQPHTGSSAIMIGDVGSLTRNVDPAEYDPHHVSIGPYHRINNPELARDDEKIRCLRVVLSAASAGGGTRLEGYLDELARLEVQARRCYVHSFPLDSEMFLRMLLLDACYLLVRFGGVAGGHHTNGAGGSDKLEAVAVVRDVFYLAENQIPFFVVEKVHQLTFLDGSVSAADTIGRYVRDLLSKRHQYYSFATPRLSEPGNLLHLVHMHFNFKPILPSGGKATRKRVDRWRTATEYYFAGVKFKRCHDGARCILDVRLNSGSTVLEVPRLNIDAETWPLLRNLMALEQRNPETTGSHVTAYCVFMSQLACTAIDVDLLCRSGVIAHGLGNNAEVSRCFADLCKGVVFSVDDHHCNYLRATCQALEKRYRSQHGRWVAWLRQKYFRNPWLAVGLAAAVVGLVCTVVQAVYSVLSYNQGGAR</sequence>
<dbReference type="Pfam" id="PF03140">
    <property type="entry name" value="DUF247"/>
    <property type="match status" value="1"/>
</dbReference>
<name>A0A5J9T7G2_9POAL</name>
<organism evidence="2 3">
    <name type="scientific">Eragrostis curvula</name>
    <name type="common">weeping love grass</name>
    <dbReference type="NCBI Taxonomy" id="38414"/>
    <lineage>
        <taxon>Eukaryota</taxon>
        <taxon>Viridiplantae</taxon>
        <taxon>Streptophyta</taxon>
        <taxon>Embryophyta</taxon>
        <taxon>Tracheophyta</taxon>
        <taxon>Spermatophyta</taxon>
        <taxon>Magnoliopsida</taxon>
        <taxon>Liliopsida</taxon>
        <taxon>Poales</taxon>
        <taxon>Poaceae</taxon>
        <taxon>PACMAD clade</taxon>
        <taxon>Chloridoideae</taxon>
        <taxon>Eragrostideae</taxon>
        <taxon>Eragrostidinae</taxon>
        <taxon>Eragrostis</taxon>
    </lineage>
</organism>
<feature type="transmembrane region" description="Helical" evidence="1">
    <location>
        <begin position="466"/>
        <end position="490"/>
    </location>
</feature>
<comment type="caution">
    <text evidence="2">The sequence shown here is derived from an EMBL/GenBank/DDBJ whole genome shotgun (WGS) entry which is preliminary data.</text>
</comment>
<dbReference type="AlphaFoldDB" id="A0A5J9T7G2"/>